<accession>S7VPW1</accession>
<proteinExistence type="predicted"/>
<protein>
    <submittedName>
        <fullName evidence="1">Uncharacterized protein</fullName>
    </submittedName>
</protein>
<reference evidence="1 2" key="1">
    <citation type="journal article" date="2013" name="Genome Announc.">
        <title>Draft Genome Sequence of Winogradskyella psychrotolerans RS-3T, Isolated from the Marine Transect of Kongsfjorden, Ny-Alesund, Svalbard, Arctic Ocean.</title>
        <authorList>
            <person name="Kumar Pinnaka A."/>
            <person name="Ara S."/>
            <person name="Singh A."/>
            <person name="Shivaji S."/>
        </authorList>
    </citation>
    <scope>NUCLEOTIDE SEQUENCE [LARGE SCALE GENOMIC DNA]</scope>
    <source>
        <strain evidence="1 2">RS-3</strain>
    </source>
</reference>
<gene>
    <name evidence="1" type="ORF">ADIWIN_2785</name>
</gene>
<dbReference type="EMBL" id="ATMR01000126">
    <property type="protein sequence ID" value="EPR72285.1"/>
    <property type="molecule type" value="Genomic_DNA"/>
</dbReference>
<dbReference type="Proteomes" id="UP000014962">
    <property type="component" value="Unassembled WGS sequence"/>
</dbReference>
<evidence type="ECO:0000313" key="2">
    <source>
        <dbReference type="Proteomes" id="UP000014962"/>
    </source>
</evidence>
<name>S7VPW1_9FLAO</name>
<sequence length="37" mass="4270">MLSWSTRSMNRAVGFWPLAVSPHCYEKLSAKWLISES</sequence>
<keyword evidence="2" id="KW-1185">Reference proteome</keyword>
<dbReference type="AlphaFoldDB" id="S7VPW1"/>
<organism evidence="1 2">
    <name type="scientific">Winogradskyella psychrotolerans RS-3</name>
    <dbReference type="NCBI Taxonomy" id="641526"/>
    <lineage>
        <taxon>Bacteria</taxon>
        <taxon>Pseudomonadati</taxon>
        <taxon>Bacteroidota</taxon>
        <taxon>Flavobacteriia</taxon>
        <taxon>Flavobacteriales</taxon>
        <taxon>Flavobacteriaceae</taxon>
        <taxon>Winogradskyella</taxon>
    </lineage>
</organism>
<comment type="caution">
    <text evidence="1">The sequence shown here is derived from an EMBL/GenBank/DDBJ whole genome shotgun (WGS) entry which is preliminary data.</text>
</comment>
<evidence type="ECO:0000313" key="1">
    <source>
        <dbReference type="EMBL" id="EPR72285.1"/>
    </source>
</evidence>